<organism evidence="1 2">
    <name type="scientific">Dendrothele bispora (strain CBS 962.96)</name>
    <dbReference type="NCBI Taxonomy" id="1314807"/>
    <lineage>
        <taxon>Eukaryota</taxon>
        <taxon>Fungi</taxon>
        <taxon>Dikarya</taxon>
        <taxon>Basidiomycota</taxon>
        <taxon>Agaricomycotina</taxon>
        <taxon>Agaricomycetes</taxon>
        <taxon>Agaricomycetidae</taxon>
        <taxon>Agaricales</taxon>
        <taxon>Agaricales incertae sedis</taxon>
        <taxon>Dendrothele</taxon>
    </lineage>
</organism>
<proteinExistence type="predicted"/>
<protein>
    <recommendedName>
        <fullName evidence="3">HAT C-terminal dimerisation domain-containing protein</fullName>
    </recommendedName>
</protein>
<dbReference type="EMBL" id="ML180224">
    <property type="protein sequence ID" value="THU78278.1"/>
    <property type="molecule type" value="Genomic_DNA"/>
</dbReference>
<dbReference type="SUPFAM" id="SSF53098">
    <property type="entry name" value="Ribonuclease H-like"/>
    <property type="match status" value="1"/>
</dbReference>
<dbReference type="InterPro" id="IPR012337">
    <property type="entry name" value="RNaseH-like_sf"/>
</dbReference>
<keyword evidence="2" id="KW-1185">Reference proteome</keyword>
<gene>
    <name evidence="1" type="ORF">K435DRAFT_700408</name>
</gene>
<reference evidence="1 2" key="1">
    <citation type="journal article" date="2019" name="Nat. Ecol. Evol.">
        <title>Megaphylogeny resolves global patterns of mushroom evolution.</title>
        <authorList>
            <person name="Varga T."/>
            <person name="Krizsan K."/>
            <person name="Foldi C."/>
            <person name="Dima B."/>
            <person name="Sanchez-Garcia M."/>
            <person name="Sanchez-Ramirez S."/>
            <person name="Szollosi G.J."/>
            <person name="Szarkandi J.G."/>
            <person name="Papp V."/>
            <person name="Albert L."/>
            <person name="Andreopoulos W."/>
            <person name="Angelini C."/>
            <person name="Antonin V."/>
            <person name="Barry K.W."/>
            <person name="Bougher N.L."/>
            <person name="Buchanan P."/>
            <person name="Buyck B."/>
            <person name="Bense V."/>
            <person name="Catcheside P."/>
            <person name="Chovatia M."/>
            <person name="Cooper J."/>
            <person name="Damon W."/>
            <person name="Desjardin D."/>
            <person name="Finy P."/>
            <person name="Geml J."/>
            <person name="Haridas S."/>
            <person name="Hughes K."/>
            <person name="Justo A."/>
            <person name="Karasinski D."/>
            <person name="Kautmanova I."/>
            <person name="Kiss B."/>
            <person name="Kocsube S."/>
            <person name="Kotiranta H."/>
            <person name="LaButti K.M."/>
            <person name="Lechner B.E."/>
            <person name="Liimatainen K."/>
            <person name="Lipzen A."/>
            <person name="Lukacs Z."/>
            <person name="Mihaltcheva S."/>
            <person name="Morgado L.N."/>
            <person name="Niskanen T."/>
            <person name="Noordeloos M.E."/>
            <person name="Ohm R.A."/>
            <person name="Ortiz-Santana B."/>
            <person name="Ovrebo C."/>
            <person name="Racz N."/>
            <person name="Riley R."/>
            <person name="Savchenko A."/>
            <person name="Shiryaev A."/>
            <person name="Soop K."/>
            <person name="Spirin V."/>
            <person name="Szebenyi C."/>
            <person name="Tomsovsky M."/>
            <person name="Tulloss R.E."/>
            <person name="Uehling J."/>
            <person name="Grigoriev I.V."/>
            <person name="Vagvolgyi C."/>
            <person name="Papp T."/>
            <person name="Martin F.M."/>
            <person name="Miettinen O."/>
            <person name="Hibbett D.S."/>
            <person name="Nagy L.G."/>
        </authorList>
    </citation>
    <scope>NUCLEOTIDE SEQUENCE [LARGE SCALE GENOMIC DNA]</scope>
    <source>
        <strain evidence="1 2">CBS 962.96</strain>
    </source>
</reference>
<evidence type="ECO:0000313" key="1">
    <source>
        <dbReference type="EMBL" id="THU78278.1"/>
    </source>
</evidence>
<feature type="non-terminal residue" evidence="1">
    <location>
        <position position="1"/>
    </location>
</feature>
<evidence type="ECO:0008006" key="3">
    <source>
        <dbReference type="Google" id="ProtNLM"/>
    </source>
</evidence>
<accession>A0A4S8KSB9</accession>
<name>A0A4S8KSB9_DENBC</name>
<sequence length="201" mass="23190">VLHPRYKLAYFRQENWPTKWVNTAREIIHEYWDEHYAPLIEDDGSKRTARACTLDPDDSDDDSFSDVDNFGRNMTDDVLNAYLDAPTSDDDPIAYWTSRLDLPGSKVTARGALAKMGLEFTSAPAASVDVERLFSHGGLQVTKRRHNLSFTTLRCLMVLRSWFLMDLVPIEEVVKIFREKRLRYGGKRDESNDEVELLDEN</sequence>
<evidence type="ECO:0000313" key="2">
    <source>
        <dbReference type="Proteomes" id="UP000297245"/>
    </source>
</evidence>
<dbReference type="OrthoDB" id="1715602at2759"/>
<dbReference type="AlphaFoldDB" id="A0A4S8KSB9"/>
<dbReference type="Proteomes" id="UP000297245">
    <property type="component" value="Unassembled WGS sequence"/>
</dbReference>